<evidence type="ECO:0000313" key="2">
    <source>
        <dbReference type="Proteomes" id="UP000204231"/>
    </source>
</evidence>
<dbReference type="Proteomes" id="UP000204231">
    <property type="component" value="Segment"/>
</dbReference>
<accession>A0A1C9EHE3</accession>
<protein>
    <submittedName>
        <fullName evidence="1">Uncharacterized protein</fullName>
    </submittedName>
</protein>
<name>A0A1C9EHE3_9CAUD</name>
<evidence type="ECO:0000313" key="1">
    <source>
        <dbReference type="EMBL" id="AON96886.1"/>
    </source>
</evidence>
<organism evidence="1 2">
    <name type="scientific">Mycobacterium phage Tonenili</name>
    <dbReference type="NCBI Taxonomy" id="1891703"/>
    <lineage>
        <taxon>Viruses</taxon>
        <taxon>Duplodnaviria</taxon>
        <taxon>Heunggongvirae</taxon>
        <taxon>Uroviricota</taxon>
        <taxon>Caudoviricetes</taxon>
        <taxon>Ceeclamvirinae</taxon>
        <taxon>Bixzunavirus</taxon>
        <taxon>Bixzunavirus tonenili</taxon>
    </lineage>
</organism>
<dbReference type="OrthoDB" id="13195at10239"/>
<proteinExistence type="predicted"/>
<dbReference type="RefSeq" id="YP_009287999.1">
    <property type="nucleotide sequence ID" value="NC_031080.1"/>
</dbReference>
<keyword evidence="2" id="KW-1185">Reference proteome</keyword>
<dbReference type="KEGG" id="vg:29066537"/>
<dbReference type="GeneID" id="29066537"/>
<gene>
    <name evidence="1" type="ORF">SEA_TONENILI_139</name>
</gene>
<reference evidence="1 2" key="1">
    <citation type="submission" date="2016-08" db="EMBL/GenBank/DDBJ databases">
        <authorList>
            <person name="Acevedo E."/>
            <person name="Azhar M."/>
            <person name="Golebiewska U.P."/>
            <person name="Grzywna D."/>
            <person name="Guardiola R."/>
            <person name="Jackson O."/>
            <person name="John N."/>
            <person name="Kanavatsas C."/>
            <person name="Khan S."/>
            <person name="Leong J."/>
            <person name="Mansilla E."/>
            <person name="Muladjanov Y."/>
            <person name="Nouel J."/>
            <person name="Oh S."/>
            <person name="Oppedisano M."/>
            <person name="Sajid A."/>
            <person name="Samper M."/>
            <person name="Ugbeva O."/>
            <person name="Delesalle V.A."/>
            <person name="Garlena R.A."/>
            <person name="Russell D.A."/>
            <person name="Pope W.H."/>
            <person name="Jacobs-Sera D."/>
            <person name="Hendrix R.W."/>
            <person name="Hatfull G.F."/>
        </authorList>
    </citation>
    <scope>NUCLEOTIDE SEQUENCE [LARGE SCALE GENOMIC DNA]</scope>
</reference>
<sequence length="235" mass="26256">MNLEDRVTPPQPGARGGGVIETVKRAVMLALRDAITSTTLNGMVNGSEVNVDMEYPMKQEQYPGIWVQFSFSKLLNSGIGHELLLKTVEGDDINWEPVRELQFEGRVSLTIVALTSLARDRLADGVVSTLIFARPPEYVLTKPDRDTKQYRQLIDKLAKNPYVSMTLNHDEVIPGGQSTQVGVPWDPDLPVYEDTYSFDILGQTNIIYRHDGTYTLSAVRDAGEMEAPPSPFDWQ</sequence>
<dbReference type="EMBL" id="KX752698">
    <property type="protein sequence ID" value="AON96886.1"/>
    <property type="molecule type" value="Genomic_DNA"/>
</dbReference>